<evidence type="ECO:0000313" key="10">
    <source>
        <dbReference type="EMBL" id="MFC3103004.1"/>
    </source>
</evidence>
<organism evidence="10 11">
    <name type="scientific">Salinisphaera aquimarina</name>
    <dbReference type="NCBI Taxonomy" id="2094031"/>
    <lineage>
        <taxon>Bacteria</taxon>
        <taxon>Pseudomonadati</taxon>
        <taxon>Pseudomonadota</taxon>
        <taxon>Gammaproteobacteria</taxon>
        <taxon>Salinisphaerales</taxon>
        <taxon>Salinisphaeraceae</taxon>
        <taxon>Salinisphaera</taxon>
    </lineage>
</organism>
<evidence type="ECO:0000256" key="4">
    <source>
        <dbReference type="ARBA" id="ARBA00022692"/>
    </source>
</evidence>
<keyword evidence="4 9" id="KW-0812">Transmembrane</keyword>
<evidence type="ECO:0000256" key="5">
    <source>
        <dbReference type="ARBA" id="ARBA00022970"/>
    </source>
</evidence>
<feature type="transmembrane region" description="Helical" evidence="9">
    <location>
        <begin position="249"/>
        <end position="269"/>
    </location>
</feature>
<comment type="subcellular location">
    <subcellularLocation>
        <location evidence="1">Cell inner membrane</location>
        <topology evidence="1">Multi-pass membrane protein</topology>
    </subcellularLocation>
</comment>
<dbReference type="CDD" id="cd06582">
    <property type="entry name" value="TM_PBP1_LivH_like"/>
    <property type="match status" value="1"/>
</dbReference>
<evidence type="ECO:0000256" key="8">
    <source>
        <dbReference type="ARBA" id="ARBA00037998"/>
    </source>
</evidence>
<evidence type="ECO:0000256" key="6">
    <source>
        <dbReference type="ARBA" id="ARBA00022989"/>
    </source>
</evidence>
<feature type="transmembrane region" description="Helical" evidence="9">
    <location>
        <begin position="180"/>
        <end position="202"/>
    </location>
</feature>
<dbReference type="PANTHER" id="PTHR11795">
    <property type="entry name" value="BRANCHED-CHAIN AMINO ACID TRANSPORT SYSTEM PERMEASE PROTEIN LIVH"/>
    <property type="match status" value="1"/>
</dbReference>
<gene>
    <name evidence="10" type="ORF">ACFOSU_03785</name>
</gene>
<proteinExistence type="inferred from homology"/>
<feature type="transmembrane region" description="Helical" evidence="9">
    <location>
        <begin position="53"/>
        <end position="76"/>
    </location>
</feature>
<dbReference type="EMBL" id="JBHRSS010000003">
    <property type="protein sequence ID" value="MFC3103004.1"/>
    <property type="molecule type" value="Genomic_DNA"/>
</dbReference>
<keyword evidence="11" id="KW-1185">Reference proteome</keyword>
<feature type="transmembrane region" description="Helical" evidence="9">
    <location>
        <begin position="214"/>
        <end position="242"/>
    </location>
</feature>
<dbReference type="PANTHER" id="PTHR11795:SF451">
    <property type="entry name" value="ABC TRANSPORTER PERMEASE PROTEIN"/>
    <property type="match status" value="1"/>
</dbReference>
<evidence type="ECO:0000256" key="2">
    <source>
        <dbReference type="ARBA" id="ARBA00022448"/>
    </source>
</evidence>
<comment type="caution">
    <text evidence="10">The sequence shown here is derived from an EMBL/GenBank/DDBJ whole genome shotgun (WGS) entry which is preliminary data.</text>
</comment>
<keyword evidence="6 9" id="KW-1133">Transmembrane helix</keyword>
<feature type="transmembrane region" description="Helical" evidence="9">
    <location>
        <begin position="88"/>
        <end position="107"/>
    </location>
</feature>
<sequence length="284" mass="30168">MSGLIFGCVYGLAALGLVLIHRTTGVVNFAHGEMAMVSSFVAFSLISGYGLPYFVAFGLALLFAAVFGVLVYLLLIKFVSEAPHLNQLVLTLGLFLVFHGAAGLIWGHTPSSFPEAVSGPAQDIGGVYVSPNEMFIVAVTFALTGALFMLFRFTRVGFAMRASSQDLTAARLMGINVNRVFLVTWGAGTMLGAVAGLLTAPFTFLSVTMMFNVLILAFAAAVLGGFISMPGALIGGLVIGVFDNLVKFYWAPQMSLVCTFVLIIVVLYVRPQGLFGGRRAVKKV</sequence>
<feature type="transmembrane region" description="Helical" evidence="9">
    <location>
        <begin position="134"/>
        <end position="151"/>
    </location>
</feature>
<evidence type="ECO:0000256" key="7">
    <source>
        <dbReference type="ARBA" id="ARBA00023136"/>
    </source>
</evidence>
<keyword evidence="7 9" id="KW-0472">Membrane</keyword>
<evidence type="ECO:0000256" key="1">
    <source>
        <dbReference type="ARBA" id="ARBA00004429"/>
    </source>
</evidence>
<evidence type="ECO:0000313" key="11">
    <source>
        <dbReference type="Proteomes" id="UP001595462"/>
    </source>
</evidence>
<accession>A0ABV7EM84</accession>
<name>A0ABV7EM84_9GAMM</name>
<dbReference type="InterPro" id="IPR052157">
    <property type="entry name" value="BCAA_transport_permease"/>
</dbReference>
<dbReference type="InterPro" id="IPR001851">
    <property type="entry name" value="ABC_transp_permease"/>
</dbReference>
<protein>
    <submittedName>
        <fullName evidence="10">Branched-chain amino acid ABC transporter permease</fullName>
    </submittedName>
</protein>
<dbReference type="RefSeq" id="WP_380686608.1">
    <property type="nucleotide sequence ID" value="NZ_JBHRSS010000003.1"/>
</dbReference>
<comment type="similarity">
    <text evidence="8">Belongs to the binding-protein-dependent transport system permease family. LivHM subfamily.</text>
</comment>
<dbReference type="Pfam" id="PF02653">
    <property type="entry name" value="BPD_transp_2"/>
    <property type="match status" value="1"/>
</dbReference>
<keyword evidence="5" id="KW-0029">Amino-acid transport</keyword>
<evidence type="ECO:0000256" key="3">
    <source>
        <dbReference type="ARBA" id="ARBA00022475"/>
    </source>
</evidence>
<dbReference type="Proteomes" id="UP001595462">
    <property type="component" value="Unassembled WGS sequence"/>
</dbReference>
<reference evidence="11" key="1">
    <citation type="journal article" date="2019" name="Int. J. Syst. Evol. Microbiol.">
        <title>The Global Catalogue of Microorganisms (GCM) 10K type strain sequencing project: providing services to taxonomists for standard genome sequencing and annotation.</title>
        <authorList>
            <consortium name="The Broad Institute Genomics Platform"/>
            <consortium name="The Broad Institute Genome Sequencing Center for Infectious Disease"/>
            <person name="Wu L."/>
            <person name="Ma J."/>
        </authorList>
    </citation>
    <scope>NUCLEOTIDE SEQUENCE [LARGE SCALE GENOMIC DNA]</scope>
    <source>
        <strain evidence="11">KCTC 52640</strain>
    </source>
</reference>
<evidence type="ECO:0000256" key="9">
    <source>
        <dbReference type="SAM" id="Phobius"/>
    </source>
</evidence>
<keyword evidence="2" id="KW-0813">Transport</keyword>
<keyword evidence="3" id="KW-1003">Cell membrane</keyword>